<sequence length="119" mass="13449">MAASTDVRHPILPELYDRIDAFVQARLDEARKDLPDLGDAPPYRDADLALDALQYLATRAASTADLLRSGVHVHPDPAVRGARAEEAWETLRHIARRWHTHPDYSPDYAMTWRDHTASP</sequence>
<keyword evidence="2" id="KW-1185">Reference proteome</keyword>
<proteinExistence type="predicted"/>
<organism evidence="1 2">
    <name type="scientific">Streptomyces javensis</name>
    <dbReference type="NCBI Taxonomy" id="114698"/>
    <lineage>
        <taxon>Bacteria</taxon>
        <taxon>Bacillati</taxon>
        <taxon>Actinomycetota</taxon>
        <taxon>Actinomycetes</taxon>
        <taxon>Kitasatosporales</taxon>
        <taxon>Streptomycetaceae</taxon>
        <taxon>Streptomyces</taxon>
        <taxon>Streptomyces violaceusniger group</taxon>
    </lineage>
</organism>
<dbReference type="Proteomes" id="UP000638849">
    <property type="component" value="Unassembled WGS sequence"/>
</dbReference>
<dbReference type="RefSeq" id="WP_198274914.1">
    <property type="nucleotide sequence ID" value="NZ_BAAAIF010000018.1"/>
</dbReference>
<reference evidence="1 2" key="1">
    <citation type="submission" date="2020-12" db="EMBL/GenBank/DDBJ databases">
        <authorList>
            <person name="Kusuma A.B."/>
            <person name="Nouioui I."/>
            <person name="Goodfellow M."/>
        </authorList>
    </citation>
    <scope>NUCLEOTIDE SEQUENCE [LARGE SCALE GENOMIC DNA]</scope>
    <source>
        <strain evidence="1 2">DSM 41764</strain>
    </source>
</reference>
<dbReference type="EMBL" id="JAEEAQ010000005">
    <property type="protein sequence ID" value="MBI0311628.1"/>
    <property type="molecule type" value="Genomic_DNA"/>
</dbReference>
<evidence type="ECO:0000313" key="1">
    <source>
        <dbReference type="EMBL" id="MBI0311628.1"/>
    </source>
</evidence>
<comment type="caution">
    <text evidence="1">The sequence shown here is derived from an EMBL/GenBank/DDBJ whole genome shotgun (WGS) entry which is preliminary data.</text>
</comment>
<evidence type="ECO:0000313" key="2">
    <source>
        <dbReference type="Proteomes" id="UP000638849"/>
    </source>
</evidence>
<protein>
    <submittedName>
        <fullName evidence="1">Uncharacterized protein</fullName>
    </submittedName>
</protein>
<accession>A0ABS0R2L6</accession>
<name>A0ABS0R2L6_9ACTN</name>
<gene>
    <name evidence="1" type="ORF">JBF12_00965</name>
</gene>